<sequence length="102" mass="11739">MRVIKAHQRSRVDQFYGIDVSNTELEESEGTVLDQVLVGHNHQLRFSRELKYRWEISQENFGNLWWGLGLVEELVGSTQVCRVIQAVLISGVPYFISSKGPY</sequence>
<proteinExistence type="predicted"/>
<evidence type="ECO:0000313" key="3">
    <source>
        <dbReference type="Proteomes" id="UP001642360"/>
    </source>
</evidence>
<dbReference type="EMBL" id="CAUOFW020002344">
    <property type="protein sequence ID" value="CAK9153074.1"/>
    <property type="molecule type" value="Genomic_DNA"/>
</dbReference>
<dbReference type="AlphaFoldDB" id="A0ABC8S783"/>
<comment type="caution">
    <text evidence="1">The sequence shown here is derived from an EMBL/GenBank/DDBJ whole genome shotgun (WGS) entry which is preliminary data.</text>
</comment>
<dbReference type="EMBL" id="CAUOFW020003669">
    <property type="protein sequence ID" value="CAK9161385.1"/>
    <property type="molecule type" value="Genomic_DNA"/>
</dbReference>
<reference evidence="1 3" key="1">
    <citation type="submission" date="2024-02" db="EMBL/GenBank/DDBJ databases">
        <authorList>
            <person name="Vignale AGUSTIN F."/>
            <person name="Sosa J E."/>
            <person name="Modenutti C."/>
        </authorList>
    </citation>
    <scope>NUCLEOTIDE SEQUENCE [LARGE SCALE GENOMIC DNA]</scope>
</reference>
<gene>
    <name evidence="1" type="ORF">ILEXP_LOCUS21323</name>
    <name evidence="2" type="ORF">ILEXP_LOCUS30182</name>
</gene>
<accession>A0ABC8S783</accession>
<dbReference type="Proteomes" id="UP001642360">
    <property type="component" value="Unassembled WGS sequence"/>
</dbReference>
<evidence type="ECO:0000313" key="1">
    <source>
        <dbReference type="EMBL" id="CAK9153074.1"/>
    </source>
</evidence>
<evidence type="ECO:0000313" key="2">
    <source>
        <dbReference type="EMBL" id="CAK9161385.1"/>
    </source>
</evidence>
<name>A0ABC8S783_9AQUA</name>
<protein>
    <submittedName>
        <fullName evidence="1">Uncharacterized protein</fullName>
    </submittedName>
</protein>
<keyword evidence="3" id="KW-1185">Reference proteome</keyword>
<organism evidence="1 3">
    <name type="scientific">Ilex paraguariensis</name>
    <name type="common">yerba mate</name>
    <dbReference type="NCBI Taxonomy" id="185542"/>
    <lineage>
        <taxon>Eukaryota</taxon>
        <taxon>Viridiplantae</taxon>
        <taxon>Streptophyta</taxon>
        <taxon>Embryophyta</taxon>
        <taxon>Tracheophyta</taxon>
        <taxon>Spermatophyta</taxon>
        <taxon>Magnoliopsida</taxon>
        <taxon>eudicotyledons</taxon>
        <taxon>Gunneridae</taxon>
        <taxon>Pentapetalae</taxon>
        <taxon>asterids</taxon>
        <taxon>campanulids</taxon>
        <taxon>Aquifoliales</taxon>
        <taxon>Aquifoliaceae</taxon>
        <taxon>Ilex</taxon>
    </lineage>
</organism>